<dbReference type="GO" id="GO:0034599">
    <property type="term" value="P:cellular response to oxidative stress"/>
    <property type="evidence" value="ECO:0007669"/>
    <property type="project" value="TreeGrafter"/>
</dbReference>
<dbReference type="Proteomes" id="UP000192132">
    <property type="component" value="Unassembled WGS sequence"/>
</dbReference>
<dbReference type="OrthoDB" id="9804318at2"/>
<dbReference type="GO" id="GO:0005506">
    <property type="term" value="F:iron ion binding"/>
    <property type="evidence" value="ECO:0007669"/>
    <property type="project" value="UniProtKB-UniRule"/>
</dbReference>
<evidence type="ECO:0000256" key="2">
    <source>
        <dbReference type="ARBA" id="ARBA00053793"/>
    </source>
</evidence>
<evidence type="ECO:0000256" key="4">
    <source>
        <dbReference type="ARBA" id="ARBA00070403"/>
    </source>
</evidence>
<gene>
    <name evidence="6" type="ORF">BKE30_11405</name>
</gene>
<protein>
    <recommendedName>
        <fullName evidence="4 5">Probable Fe(2+)-trafficking protein</fullName>
    </recommendedName>
</protein>
<dbReference type="SUPFAM" id="SSF111148">
    <property type="entry name" value="YggX-like"/>
    <property type="match status" value="1"/>
</dbReference>
<evidence type="ECO:0000256" key="1">
    <source>
        <dbReference type="ARBA" id="ARBA00023004"/>
    </source>
</evidence>
<organism evidence="6 7">
    <name type="scientific">Alkanindiges hydrocarboniclasticus</name>
    <dbReference type="NCBI Taxonomy" id="1907941"/>
    <lineage>
        <taxon>Bacteria</taxon>
        <taxon>Pseudomonadati</taxon>
        <taxon>Pseudomonadota</taxon>
        <taxon>Gammaproteobacteria</taxon>
        <taxon>Moraxellales</taxon>
        <taxon>Moraxellaceae</taxon>
        <taxon>Alkanindiges</taxon>
    </lineage>
</organism>
<keyword evidence="1 5" id="KW-0408">Iron</keyword>
<dbReference type="GO" id="GO:0005829">
    <property type="term" value="C:cytosol"/>
    <property type="evidence" value="ECO:0007669"/>
    <property type="project" value="TreeGrafter"/>
</dbReference>
<reference evidence="6 7" key="1">
    <citation type="submission" date="2016-10" db="EMBL/GenBank/DDBJ databases">
        <title>Draft Genome sequence of Alkanindiges sp. strain H1.</title>
        <authorList>
            <person name="Subhash Y."/>
            <person name="Lee S."/>
        </authorList>
    </citation>
    <scope>NUCLEOTIDE SEQUENCE [LARGE SCALE GENOMIC DNA]</scope>
    <source>
        <strain evidence="6 7">H1</strain>
    </source>
</reference>
<dbReference type="PANTHER" id="PTHR36965">
    <property type="entry name" value="FE(2+)-TRAFFICKING PROTEIN-RELATED"/>
    <property type="match status" value="1"/>
</dbReference>
<evidence type="ECO:0000256" key="3">
    <source>
        <dbReference type="ARBA" id="ARBA00061679"/>
    </source>
</evidence>
<comment type="caution">
    <text evidence="6">The sequence shown here is derived from an EMBL/GenBank/DDBJ whole genome shotgun (WGS) entry which is preliminary data.</text>
</comment>
<dbReference type="NCBIfam" id="NF003817">
    <property type="entry name" value="PRK05408.1"/>
    <property type="match status" value="1"/>
</dbReference>
<dbReference type="PIRSF" id="PIRSF029827">
    <property type="entry name" value="Fe_traffic_YggX"/>
    <property type="match status" value="1"/>
</dbReference>
<dbReference type="EMBL" id="MLCN01000029">
    <property type="protein sequence ID" value="ONG38766.1"/>
    <property type="molecule type" value="Genomic_DNA"/>
</dbReference>
<accession>A0A1S8CSA1</accession>
<proteinExistence type="inferred from homology"/>
<evidence type="ECO:0000256" key="5">
    <source>
        <dbReference type="HAMAP-Rule" id="MF_00686"/>
    </source>
</evidence>
<keyword evidence="7" id="KW-1185">Reference proteome</keyword>
<dbReference type="AlphaFoldDB" id="A0A1S8CSA1"/>
<dbReference type="STRING" id="1907941.BKE30_11405"/>
<name>A0A1S8CSA1_9GAMM</name>
<dbReference type="Pfam" id="PF04362">
    <property type="entry name" value="Iron_traffic"/>
    <property type="match status" value="1"/>
</dbReference>
<dbReference type="Gene3D" id="1.10.3880.10">
    <property type="entry name" value="Fe(II) trafficking protein YggX"/>
    <property type="match status" value="1"/>
</dbReference>
<dbReference type="RefSeq" id="WP_076878729.1">
    <property type="nucleotide sequence ID" value="NZ_MLCN01000029.1"/>
</dbReference>
<sequence length="95" mass="11147">MSRTVFCRKYQKDMEGLEFAPFPGPKGQDVFDHVSKQAWQEWLKHQTLLINEKRLNAFEPAARAFLEEQREKFFNNQDVEKAEGWTESQAKGNSP</sequence>
<evidence type="ECO:0000313" key="6">
    <source>
        <dbReference type="EMBL" id="ONG38766.1"/>
    </source>
</evidence>
<dbReference type="HAMAP" id="MF_00686">
    <property type="entry name" value="Fe_traffic_YggX"/>
    <property type="match status" value="1"/>
</dbReference>
<dbReference type="PANTHER" id="PTHR36965:SF1">
    <property type="entry name" value="FE(2+)-TRAFFICKING PROTEIN-RELATED"/>
    <property type="match status" value="1"/>
</dbReference>
<evidence type="ECO:0000313" key="7">
    <source>
        <dbReference type="Proteomes" id="UP000192132"/>
    </source>
</evidence>
<comment type="function">
    <text evidence="2">Could be a mediator in iron transactions between iron acquisition and iron-requiring processes, such as synthesis and/or repair of Fe-S clusters in biosynthetic enzymes. Necessary to maintain high levels of aconitase under oxidative stress.</text>
</comment>
<dbReference type="InterPro" id="IPR036766">
    <property type="entry name" value="Fe_traffick_prot_YggX_sf"/>
</dbReference>
<dbReference type="InterPro" id="IPR007457">
    <property type="entry name" value="Fe_traffick_prot_YggX"/>
</dbReference>
<dbReference type="FunFam" id="1.10.3880.10:FF:000001">
    <property type="entry name" value="Probable Fe(2+)-trafficking protein"/>
    <property type="match status" value="1"/>
</dbReference>
<comment type="similarity">
    <text evidence="3 5">Belongs to the Fe(2+)-trafficking protein family.</text>
</comment>